<keyword evidence="5 10" id="KW-0328">Glycosyltransferase</keyword>
<dbReference type="PANTHER" id="PTHR11776">
    <property type="entry name" value="ADENINE PHOSPHORIBOSYLTRANSFERASE"/>
    <property type="match status" value="1"/>
</dbReference>
<evidence type="ECO:0000256" key="2">
    <source>
        <dbReference type="ARBA" id="ARBA00008391"/>
    </source>
</evidence>
<dbReference type="RefSeq" id="WP_245782215.1">
    <property type="nucleotide sequence ID" value="NZ_FOGI01000002.1"/>
</dbReference>
<dbReference type="GO" id="GO:0003999">
    <property type="term" value="F:adenine phosphoribosyltransferase activity"/>
    <property type="evidence" value="ECO:0007669"/>
    <property type="project" value="TreeGrafter"/>
</dbReference>
<dbReference type="Proteomes" id="UP000199051">
    <property type="component" value="Unassembled WGS sequence"/>
</dbReference>
<feature type="domain" description="Phosphoribosyltransferase" evidence="9">
    <location>
        <begin position="55"/>
        <end position="176"/>
    </location>
</feature>
<evidence type="ECO:0000256" key="5">
    <source>
        <dbReference type="ARBA" id="ARBA00022676"/>
    </source>
</evidence>
<dbReference type="PANTHER" id="PTHR11776:SF7">
    <property type="entry name" value="PHOSPHORIBOSYLTRANSFERASE DOMAIN-CONTAINING PROTEIN"/>
    <property type="match status" value="1"/>
</dbReference>
<evidence type="ECO:0000256" key="6">
    <source>
        <dbReference type="ARBA" id="ARBA00022679"/>
    </source>
</evidence>
<comment type="subunit">
    <text evidence="3">Homodimer.</text>
</comment>
<reference evidence="11" key="1">
    <citation type="submission" date="2016-10" db="EMBL/GenBank/DDBJ databases">
        <authorList>
            <person name="Varghese N."/>
            <person name="Submissions S."/>
        </authorList>
    </citation>
    <scope>NUCLEOTIDE SEQUENCE [LARGE SCALE GENOMIC DNA]</scope>
    <source>
        <strain evidence="11">DSM 44260</strain>
    </source>
</reference>
<dbReference type="AlphaFoldDB" id="A0A1H9MX55"/>
<dbReference type="InterPro" id="IPR050120">
    <property type="entry name" value="Adenine_PRTase"/>
</dbReference>
<keyword evidence="11" id="KW-1185">Reference proteome</keyword>
<keyword evidence="7" id="KW-0660">Purine salvage</keyword>
<proteinExistence type="inferred from homology"/>
<dbReference type="CDD" id="cd06223">
    <property type="entry name" value="PRTases_typeI"/>
    <property type="match status" value="1"/>
</dbReference>
<dbReference type="InterPro" id="IPR029057">
    <property type="entry name" value="PRTase-like"/>
</dbReference>
<dbReference type="EMBL" id="FOGI01000002">
    <property type="protein sequence ID" value="SER27985.1"/>
    <property type="molecule type" value="Genomic_DNA"/>
</dbReference>
<comment type="similarity">
    <text evidence="2">Belongs to the purine/pyrimidine phosphoribosyltransferase family.</text>
</comment>
<organism evidence="10 11">
    <name type="scientific">Actinokineospora terrae</name>
    <dbReference type="NCBI Taxonomy" id="155974"/>
    <lineage>
        <taxon>Bacteria</taxon>
        <taxon>Bacillati</taxon>
        <taxon>Actinomycetota</taxon>
        <taxon>Actinomycetes</taxon>
        <taxon>Pseudonocardiales</taxon>
        <taxon>Pseudonocardiaceae</taxon>
        <taxon>Actinokineospora</taxon>
    </lineage>
</organism>
<dbReference type="Gene3D" id="3.40.50.2020">
    <property type="match status" value="1"/>
</dbReference>
<keyword evidence="6 10" id="KW-0808">Transferase</keyword>
<keyword evidence="4" id="KW-0963">Cytoplasm</keyword>
<evidence type="ECO:0000256" key="3">
    <source>
        <dbReference type="ARBA" id="ARBA00011738"/>
    </source>
</evidence>
<protein>
    <submittedName>
        <fullName evidence="10">Adenine phosphoribosyltransferase</fullName>
    </submittedName>
</protein>
<dbReference type="STRING" id="155974.SAMN04487818_102374"/>
<evidence type="ECO:0000313" key="11">
    <source>
        <dbReference type="Proteomes" id="UP000199051"/>
    </source>
</evidence>
<evidence type="ECO:0000256" key="4">
    <source>
        <dbReference type="ARBA" id="ARBA00022490"/>
    </source>
</evidence>
<dbReference type="SUPFAM" id="SSF53271">
    <property type="entry name" value="PRTase-like"/>
    <property type="match status" value="1"/>
</dbReference>
<accession>A0A1H9MX55</accession>
<name>A0A1H9MX55_9PSEU</name>
<comment type="pathway">
    <text evidence="8">Purine metabolism.</text>
</comment>
<evidence type="ECO:0000256" key="1">
    <source>
        <dbReference type="ARBA" id="ARBA00004496"/>
    </source>
</evidence>
<comment type="subcellular location">
    <subcellularLocation>
        <location evidence="1">Cytoplasm</location>
    </subcellularLocation>
</comment>
<evidence type="ECO:0000256" key="8">
    <source>
        <dbReference type="ARBA" id="ARBA00025704"/>
    </source>
</evidence>
<dbReference type="InterPro" id="IPR000836">
    <property type="entry name" value="PRTase_dom"/>
</dbReference>
<evidence type="ECO:0000256" key="7">
    <source>
        <dbReference type="ARBA" id="ARBA00022726"/>
    </source>
</evidence>
<dbReference type="GO" id="GO:0005737">
    <property type="term" value="C:cytoplasm"/>
    <property type="evidence" value="ECO:0007669"/>
    <property type="project" value="UniProtKB-SubCell"/>
</dbReference>
<gene>
    <name evidence="10" type="ORF">SAMN04487818_102374</name>
</gene>
<sequence>MSGIDGRALREVLREQFAWRGDRSDDMPSADPTGWWREPSTLGQLGPALAALFVGERPTVVLGVEARGFLLGPLVALALGVGFVEVRKDRGQLTDSDAWVSRTAPPDYRDRQLLLGFPRRLVRSGDRALLVDDWVDTGGQALGVRRLVEAVGAEWVGVASVVDALIDSSLRRRLVVRSLLFERDL</sequence>
<dbReference type="Pfam" id="PF00156">
    <property type="entry name" value="Pribosyltran"/>
    <property type="match status" value="1"/>
</dbReference>
<dbReference type="GO" id="GO:0006166">
    <property type="term" value="P:purine ribonucleoside salvage"/>
    <property type="evidence" value="ECO:0007669"/>
    <property type="project" value="UniProtKB-KW"/>
</dbReference>
<evidence type="ECO:0000259" key="9">
    <source>
        <dbReference type="Pfam" id="PF00156"/>
    </source>
</evidence>
<evidence type="ECO:0000313" key="10">
    <source>
        <dbReference type="EMBL" id="SER27985.1"/>
    </source>
</evidence>